<accession>A0ABR4XK97</accession>
<dbReference type="RefSeq" id="WP_036792710.1">
    <property type="nucleotide sequence ID" value="NZ_JQZV01000013.1"/>
</dbReference>
<dbReference type="EMBL" id="JQZV01000013">
    <property type="protein sequence ID" value="KGN91889.1"/>
    <property type="molecule type" value="Genomic_DNA"/>
</dbReference>
<keyword evidence="3" id="KW-1185">Reference proteome</keyword>
<evidence type="ECO:0000259" key="1">
    <source>
        <dbReference type="Pfam" id="PF13588"/>
    </source>
</evidence>
<dbReference type="Gene3D" id="3.90.1570.30">
    <property type="match status" value="1"/>
</dbReference>
<proteinExistence type="predicted"/>
<name>A0ABR4XK97_9PORP</name>
<protein>
    <recommendedName>
        <fullName evidence="1">Type I restriction enzyme R protein N-terminal domain-containing protein</fullName>
    </recommendedName>
</protein>
<comment type="caution">
    <text evidence="2">The sequence shown here is derived from an EMBL/GenBank/DDBJ whole genome shotgun (WGS) entry which is preliminary data.</text>
</comment>
<dbReference type="InterPro" id="IPR029464">
    <property type="entry name" value="HSDR_N"/>
</dbReference>
<gene>
    <name evidence="2" type="ORF">HQ43_07410</name>
</gene>
<evidence type="ECO:0000313" key="3">
    <source>
        <dbReference type="Proteomes" id="UP000030101"/>
    </source>
</evidence>
<evidence type="ECO:0000313" key="2">
    <source>
        <dbReference type="EMBL" id="KGN91889.1"/>
    </source>
</evidence>
<dbReference type="Proteomes" id="UP000030101">
    <property type="component" value="Unassembled WGS sequence"/>
</dbReference>
<feature type="domain" description="Type I restriction enzyme R protein N-terminal" evidence="1">
    <location>
        <begin position="27"/>
        <end position="136"/>
    </location>
</feature>
<sequence length="151" mass="17332">MPRIRPVGDGKREIFDRLRGRYVALTPEEYVRQRFVHLLISSYGYMPALMANEVSLQVGKLSRRADTVVYHNSLRPLLLIEYKAESVALTPEVLEQALRYNATLGVLYIIITNGKRIACFRRLTPEDPFEMLRSIPSYAEVQEAGNKFDAK</sequence>
<reference evidence="2 3" key="1">
    <citation type="submission" date="2014-08" db="EMBL/GenBank/DDBJ databases">
        <title>Porphyromonas canoris strain:OH2762 Genome sequencing.</title>
        <authorList>
            <person name="Wallis C."/>
            <person name="Deusch O."/>
            <person name="O'Flynn C."/>
            <person name="Davis I."/>
            <person name="Jospin G."/>
            <person name="Darling A.E."/>
            <person name="Coil D.A."/>
            <person name="Alexiev A."/>
            <person name="Horsfall A."/>
            <person name="Kirkwood N."/>
            <person name="Harris S."/>
            <person name="Eisen J.A."/>
        </authorList>
    </citation>
    <scope>NUCLEOTIDE SEQUENCE [LARGE SCALE GENOMIC DNA]</scope>
    <source>
        <strain evidence="3">COT-108 OH2762</strain>
    </source>
</reference>
<organism evidence="2 3">
    <name type="scientific">Porphyromonas canoris</name>
    <dbReference type="NCBI Taxonomy" id="36875"/>
    <lineage>
        <taxon>Bacteria</taxon>
        <taxon>Pseudomonadati</taxon>
        <taxon>Bacteroidota</taxon>
        <taxon>Bacteroidia</taxon>
        <taxon>Bacteroidales</taxon>
        <taxon>Porphyromonadaceae</taxon>
        <taxon>Porphyromonas</taxon>
    </lineage>
</organism>
<dbReference type="Pfam" id="PF13588">
    <property type="entry name" value="HSDR_N_2"/>
    <property type="match status" value="1"/>
</dbReference>